<proteinExistence type="predicted"/>
<comment type="caution">
    <text evidence="3">The sequence shown here is derived from an EMBL/GenBank/DDBJ whole genome shotgun (WGS) entry which is preliminary data.</text>
</comment>
<dbReference type="CDD" id="cd00431">
    <property type="entry name" value="cysteine_hydrolases"/>
    <property type="match status" value="1"/>
</dbReference>
<feature type="domain" description="Isochorismatase-like" evidence="2">
    <location>
        <begin position="16"/>
        <end position="191"/>
    </location>
</feature>
<organism evidence="3 4">
    <name type="scientific">Mucilaginibacter frigoritolerans</name>
    <dbReference type="NCBI Taxonomy" id="652788"/>
    <lineage>
        <taxon>Bacteria</taxon>
        <taxon>Pseudomonadati</taxon>
        <taxon>Bacteroidota</taxon>
        <taxon>Sphingobacteriia</taxon>
        <taxon>Sphingobacteriales</taxon>
        <taxon>Sphingobacteriaceae</taxon>
        <taxon>Mucilaginibacter</taxon>
    </lineage>
</organism>
<protein>
    <submittedName>
        <fullName evidence="3">Nicotinamidase-related amidase</fullName>
    </submittedName>
</protein>
<dbReference type="Gene3D" id="3.40.50.850">
    <property type="entry name" value="Isochorismatase-like"/>
    <property type="match status" value="1"/>
</dbReference>
<dbReference type="InterPro" id="IPR050272">
    <property type="entry name" value="Isochorismatase-like_hydrls"/>
</dbReference>
<evidence type="ECO:0000313" key="4">
    <source>
        <dbReference type="Proteomes" id="UP000317010"/>
    </source>
</evidence>
<keyword evidence="1" id="KW-0378">Hydrolase</keyword>
<reference evidence="3 4" key="1">
    <citation type="submission" date="2019-07" db="EMBL/GenBank/DDBJ databases">
        <title>Genomic Encyclopedia of Archaeal and Bacterial Type Strains, Phase II (KMG-II): from individual species to whole genera.</title>
        <authorList>
            <person name="Goeker M."/>
        </authorList>
    </citation>
    <scope>NUCLEOTIDE SEQUENCE [LARGE SCALE GENOMIC DNA]</scope>
    <source>
        <strain evidence="3 4">ATCC BAA-1854</strain>
    </source>
</reference>
<sequence>MIQKSMHKIKSIKPNTALLVMDMQLAVIRNLPNYLEITGKVAEAIAFARSKNILVLFVVVSFRPGMPEISMNNKVFSATKERASHINMDELMKIDNAVAPVLGEIIITKRRISAFTGSDLEVILRANDIQHIILSGVATSGVVLSTLCEAADKDYGITVLSDCCTDGDAEAHNMLTRKVFIRHASVLTLEEWCKY</sequence>
<keyword evidence="4" id="KW-1185">Reference proteome</keyword>
<dbReference type="GO" id="GO:0016787">
    <property type="term" value="F:hydrolase activity"/>
    <property type="evidence" value="ECO:0007669"/>
    <property type="project" value="UniProtKB-KW"/>
</dbReference>
<dbReference type="PANTHER" id="PTHR43540:SF1">
    <property type="entry name" value="ISOCHORISMATASE HYDROLASE"/>
    <property type="match status" value="1"/>
</dbReference>
<dbReference type="AlphaFoldDB" id="A0A562TNI6"/>
<evidence type="ECO:0000313" key="3">
    <source>
        <dbReference type="EMBL" id="TWI95097.1"/>
    </source>
</evidence>
<dbReference type="PANTHER" id="PTHR43540">
    <property type="entry name" value="PEROXYUREIDOACRYLATE/UREIDOACRYLATE AMIDOHYDROLASE-RELATED"/>
    <property type="match status" value="1"/>
</dbReference>
<evidence type="ECO:0000256" key="1">
    <source>
        <dbReference type="ARBA" id="ARBA00022801"/>
    </source>
</evidence>
<evidence type="ECO:0000259" key="2">
    <source>
        <dbReference type="Pfam" id="PF00857"/>
    </source>
</evidence>
<dbReference type="EMBL" id="VLLI01000017">
    <property type="protein sequence ID" value="TWI95097.1"/>
    <property type="molecule type" value="Genomic_DNA"/>
</dbReference>
<dbReference type="InterPro" id="IPR036380">
    <property type="entry name" value="Isochorismatase-like_sf"/>
</dbReference>
<dbReference type="Pfam" id="PF00857">
    <property type="entry name" value="Isochorismatase"/>
    <property type="match status" value="1"/>
</dbReference>
<dbReference type="InterPro" id="IPR000868">
    <property type="entry name" value="Isochorismatase-like_dom"/>
</dbReference>
<name>A0A562TNI6_9SPHI</name>
<dbReference type="Proteomes" id="UP000317010">
    <property type="component" value="Unassembled WGS sequence"/>
</dbReference>
<accession>A0A562TNI6</accession>
<dbReference type="SUPFAM" id="SSF52499">
    <property type="entry name" value="Isochorismatase-like hydrolases"/>
    <property type="match status" value="1"/>
</dbReference>
<gene>
    <name evidence="3" type="ORF">JN11_04526</name>
</gene>